<dbReference type="SUPFAM" id="SSF50324">
    <property type="entry name" value="Inorganic pyrophosphatase"/>
    <property type="match status" value="1"/>
</dbReference>
<name>A0A1F5P1L4_9BACT</name>
<dbReference type="EMBL" id="MFEN01000036">
    <property type="protein sequence ID" value="OGE83791.1"/>
    <property type="molecule type" value="Genomic_DNA"/>
</dbReference>
<dbReference type="Proteomes" id="UP000176339">
    <property type="component" value="Unassembled WGS sequence"/>
</dbReference>
<dbReference type="AlphaFoldDB" id="A0A1F5P1L4"/>
<evidence type="ECO:0000256" key="1">
    <source>
        <dbReference type="ARBA" id="ARBA00001946"/>
    </source>
</evidence>
<comment type="cofactor">
    <cofactor evidence="1">
        <name>Mg(2+)</name>
        <dbReference type="ChEBI" id="CHEBI:18420"/>
    </cofactor>
</comment>
<evidence type="ECO:0000313" key="7">
    <source>
        <dbReference type="Proteomes" id="UP000176339"/>
    </source>
</evidence>
<dbReference type="Gene3D" id="3.90.80.10">
    <property type="entry name" value="Inorganic pyrophosphatase"/>
    <property type="match status" value="1"/>
</dbReference>
<dbReference type="InterPro" id="IPR008162">
    <property type="entry name" value="Pyrophosphatase"/>
</dbReference>
<sequence>MGFKHIPFGSAAKFNVVIEIPKGSQNKYEHDEELDVMKLDWVFTGDFKFIFDYGFVPQTRGGDGDMLDAFVLTSHSLTQGVVVECRAIGMIELLDRGEVDDKILAVPIADRNYEKVRELSELDFDYEQTFRDFFKKLGVQKDKVYEIKGFKGSNEAKRELTKAHERFAK</sequence>
<evidence type="ECO:0000256" key="2">
    <source>
        <dbReference type="ARBA" id="ARBA00012146"/>
    </source>
</evidence>
<evidence type="ECO:0000313" key="6">
    <source>
        <dbReference type="EMBL" id="OGE83791.1"/>
    </source>
</evidence>
<comment type="caution">
    <text evidence="6">The sequence shown here is derived from an EMBL/GenBank/DDBJ whole genome shotgun (WGS) entry which is preliminary data.</text>
</comment>
<organism evidence="6 7">
    <name type="scientific">Candidatus Doudnabacteria bacterium RIFCSPHIGHO2_01_FULL_49_9</name>
    <dbReference type="NCBI Taxonomy" id="1817827"/>
    <lineage>
        <taxon>Bacteria</taxon>
        <taxon>Candidatus Doudnaibacteriota</taxon>
    </lineage>
</organism>
<protein>
    <recommendedName>
        <fullName evidence="2">inorganic diphosphatase</fullName>
        <ecNumber evidence="2">3.6.1.1</ecNumber>
    </recommendedName>
</protein>
<keyword evidence="4" id="KW-0378">Hydrolase</keyword>
<dbReference type="EC" id="3.6.1.1" evidence="2"/>
<dbReference type="PANTHER" id="PTHR10286">
    <property type="entry name" value="INORGANIC PYROPHOSPHATASE"/>
    <property type="match status" value="1"/>
</dbReference>
<proteinExistence type="predicted"/>
<dbReference type="GO" id="GO:0004427">
    <property type="term" value="F:inorganic diphosphate phosphatase activity"/>
    <property type="evidence" value="ECO:0007669"/>
    <property type="project" value="UniProtKB-EC"/>
</dbReference>
<gene>
    <name evidence="6" type="ORF">A2846_00070</name>
</gene>
<accession>A0A1F5P1L4</accession>
<reference evidence="6 7" key="1">
    <citation type="journal article" date="2016" name="Nat. Commun.">
        <title>Thousands of microbial genomes shed light on interconnected biogeochemical processes in an aquifer system.</title>
        <authorList>
            <person name="Anantharaman K."/>
            <person name="Brown C.T."/>
            <person name="Hug L.A."/>
            <person name="Sharon I."/>
            <person name="Castelle C.J."/>
            <person name="Probst A.J."/>
            <person name="Thomas B.C."/>
            <person name="Singh A."/>
            <person name="Wilkins M.J."/>
            <person name="Karaoz U."/>
            <person name="Brodie E.L."/>
            <person name="Williams K.H."/>
            <person name="Hubbard S.S."/>
            <person name="Banfield J.F."/>
        </authorList>
    </citation>
    <scope>NUCLEOTIDE SEQUENCE [LARGE SCALE GENOMIC DNA]</scope>
</reference>
<dbReference type="Pfam" id="PF00719">
    <property type="entry name" value="Pyrophosphatase"/>
    <property type="match status" value="1"/>
</dbReference>
<keyword evidence="5" id="KW-0460">Magnesium</keyword>
<dbReference type="GO" id="GO:0000287">
    <property type="term" value="F:magnesium ion binding"/>
    <property type="evidence" value="ECO:0007669"/>
    <property type="project" value="InterPro"/>
</dbReference>
<evidence type="ECO:0000256" key="3">
    <source>
        <dbReference type="ARBA" id="ARBA00022723"/>
    </source>
</evidence>
<evidence type="ECO:0000256" key="4">
    <source>
        <dbReference type="ARBA" id="ARBA00022801"/>
    </source>
</evidence>
<dbReference type="InterPro" id="IPR036649">
    <property type="entry name" value="Pyrophosphatase_sf"/>
</dbReference>
<evidence type="ECO:0000256" key="5">
    <source>
        <dbReference type="ARBA" id="ARBA00022842"/>
    </source>
</evidence>
<dbReference type="GO" id="GO:0005737">
    <property type="term" value="C:cytoplasm"/>
    <property type="evidence" value="ECO:0007669"/>
    <property type="project" value="InterPro"/>
</dbReference>
<dbReference type="GO" id="GO:0006796">
    <property type="term" value="P:phosphate-containing compound metabolic process"/>
    <property type="evidence" value="ECO:0007669"/>
    <property type="project" value="InterPro"/>
</dbReference>
<keyword evidence="3" id="KW-0479">Metal-binding</keyword>